<dbReference type="Gene3D" id="3.10.20.370">
    <property type="match status" value="1"/>
</dbReference>
<dbReference type="InterPro" id="IPR043128">
    <property type="entry name" value="Rev_trsase/Diguanyl_cyclase"/>
</dbReference>
<accession>A0A4W3IEK3</accession>
<reference evidence="3" key="1">
    <citation type="journal article" date="2006" name="Science">
        <title>Ancient noncoding elements conserved in the human genome.</title>
        <authorList>
            <person name="Venkatesh B."/>
            <person name="Kirkness E.F."/>
            <person name="Loh Y.H."/>
            <person name="Halpern A.L."/>
            <person name="Lee A.P."/>
            <person name="Johnson J."/>
            <person name="Dandona N."/>
            <person name="Viswanathan L.D."/>
            <person name="Tay A."/>
            <person name="Venter J.C."/>
            <person name="Strausberg R.L."/>
            <person name="Brenner S."/>
        </authorList>
    </citation>
    <scope>NUCLEOTIDE SEQUENCE [LARGE SCALE GENOMIC DNA]</scope>
</reference>
<dbReference type="InterPro" id="IPR041577">
    <property type="entry name" value="RT_RNaseH_2"/>
</dbReference>
<dbReference type="InterPro" id="IPR043502">
    <property type="entry name" value="DNA/RNA_pol_sf"/>
</dbReference>
<dbReference type="PANTHER" id="PTHR33064">
    <property type="entry name" value="POL PROTEIN"/>
    <property type="match status" value="1"/>
</dbReference>
<reference evidence="3" key="2">
    <citation type="journal article" date="2007" name="PLoS Biol.">
        <title>Survey sequencing and comparative analysis of the elephant shark (Callorhinchus milii) genome.</title>
        <authorList>
            <person name="Venkatesh B."/>
            <person name="Kirkness E.F."/>
            <person name="Loh Y.H."/>
            <person name="Halpern A.L."/>
            <person name="Lee A.P."/>
            <person name="Johnson J."/>
            <person name="Dandona N."/>
            <person name="Viswanathan L.D."/>
            <person name="Tay A."/>
            <person name="Venter J.C."/>
            <person name="Strausberg R.L."/>
            <person name="Brenner S."/>
        </authorList>
    </citation>
    <scope>NUCLEOTIDE SEQUENCE [LARGE SCALE GENOMIC DNA]</scope>
</reference>
<sequence>MANYCRQWISDYAQLSKPLTEMTKPTITVEPLVWTTEAEQAFDQLKTALQSAPALGIPNYEKVFNLFVHEVGGFTQAVLTQEHGGGQRPVSYFTTKLDPVASALPGCLKAVAATYYAVIDKTAIRFEGESLT</sequence>
<reference evidence="2" key="5">
    <citation type="submission" date="2025-09" db="UniProtKB">
        <authorList>
            <consortium name="Ensembl"/>
        </authorList>
    </citation>
    <scope>IDENTIFICATION</scope>
</reference>
<dbReference type="STRING" id="7868.ENSCMIP00000025916"/>
<dbReference type="Proteomes" id="UP000314986">
    <property type="component" value="Unassembled WGS sequence"/>
</dbReference>
<dbReference type="OMA" id="EMDHAFR"/>
<feature type="domain" description="Reverse transcriptase/retrotransposon-derived protein RNase H-like" evidence="1">
    <location>
        <begin position="34"/>
        <end position="118"/>
    </location>
</feature>
<protein>
    <recommendedName>
        <fullName evidence="1">Reverse transcriptase/retrotransposon-derived protein RNase H-like domain-containing protein</fullName>
    </recommendedName>
</protein>
<reference evidence="3" key="3">
    <citation type="journal article" date="2014" name="Nature">
        <title>Elephant shark genome provides unique insights into gnathostome evolution.</title>
        <authorList>
            <consortium name="International Elephant Shark Genome Sequencing Consortium"/>
            <person name="Venkatesh B."/>
            <person name="Lee A.P."/>
            <person name="Ravi V."/>
            <person name="Maurya A.K."/>
            <person name="Lian M.M."/>
            <person name="Swann J.B."/>
            <person name="Ohta Y."/>
            <person name="Flajnik M.F."/>
            <person name="Sutoh Y."/>
            <person name="Kasahara M."/>
            <person name="Hoon S."/>
            <person name="Gangu V."/>
            <person name="Roy S.W."/>
            <person name="Irimia M."/>
            <person name="Korzh V."/>
            <person name="Kondrychyn I."/>
            <person name="Lim Z.W."/>
            <person name="Tay B.H."/>
            <person name="Tohari S."/>
            <person name="Kong K.W."/>
            <person name="Ho S."/>
            <person name="Lorente-Galdos B."/>
            <person name="Quilez J."/>
            <person name="Marques-Bonet T."/>
            <person name="Raney B.J."/>
            <person name="Ingham P.W."/>
            <person name="Tay A."/>
            <person name="Hillier L.W."/>
            <person name="Minx P."/>
            <person name="Boehm T."/>
            <person name="Wilson R.K."/>
            <person name="Brenner S."/>
            <person name="Warren W.C."/>
        </authorList>
    </citation>
    <scope>NUCLEOTIDE SEQUENCE [LARGE SCALE GENOMIC DNA]</scope>
</reference>
<evidence type="ECO:0000313" key="2">
    <source>
        <dbReference type="Ensembl" id="ENSCMIP00000025916.1"/>
    </source>
</evidence>
<dbReference type="GeneTree" id="ENSGT00970000193798"/>
<dbReference type="Gene3D" id="3.30.70.270">
    <property type="match status" value="1"/>
</dbReference>
<dbReference type="AlphaFoldDB" id="A0A4W3IEK3"/>
<dbReference type="InParanoid" id="A0A4W3IEK3"/>
<reference evidence="2" key="4">
    <citation type="submission" date="2025-08" db="UniProtKB">
        <authorList>
            <consortium name="Ensembl"/>
        </authorList>
    </citation>
    <scope>IDENTIFICATION</scope>
</reference>
<evidence type="ECO:0000259" key="1">
    <source>
        <dbReference type="Pfam" id="PF17919"/>
    </source>
</evidence>
<proteinExistence type="predicted"/>
<name>A0A4W3IEK3_CALMI</name>
<dbReference type="InterPro" id="IPR051320">
    <property type="entry name" value="Viral_Replic_Matur_Polypro"/>
</dbReference>
<keyword evidence="3" id="KW-1185">Reference proteome</keyword>
<dbReference type="SUPFAM" id="SSF56672">
    <property type="entry name" value="DNA/RNA polymerases"/>
    <property type="match status" value="1"/>
</dbReference>
<dbReference type="PANTHER" id="PTHR33064:SF37">
    <property type="entry name" value="RIBONUCLEASE H"/>
    <property type="match status" value="1"/>
</dbReference>
<dbReference type="Ensembl" id="ENSCMIT00000026343.1">
    <property type="protein sequence ID" value="ENSCMIP00000025916.1"/>
    <property type="gene ID" value="ENSCMIG00000011374.1"/>
</dbReference>
<dbReference type="Pfam" id="PF17919">
    <property type="entry name" value="RT_RNaseH_2"/>
    <property type="match status" value="1"/>
</dbReference>
<evidence type="ECO:0000313" key="3">
    <source>
        <dbReference type="Proteomes" id="UP000314986"/>
    </source>
</evidence>
<organism evidence="2 3">
    <name type="scientific">Callorhinchus milii</name>
    <name type="common">Ghost shark</name>
    <dbReference type="NCBI Taxonomy" id="7868"/>
    <lineage>
        <taxon>Eukaryota</taxon>
        <taxon>Metazoa</taxon>
        <taxon>Chordata</taxon>
        <taxon>Craniata</taxon>
        <taxon>Vertebrata</taxon>
        <taxon>Chondrichthyes</taxon>
        <taxon>Holocephali</taxon>
        <taxon>Chimaeriformes</taxon>
        <taxon>Callorhinchidae</taxon>
        <taxon>Callorhinchus</taxon>
    </lineage>
</organism>